<keyword evidence="2" id="KW-1185">Reference proteome</keyword>
<evidence type="ECO:0000313" key="2">
    <source>
        <dbReference type="Proteomes" id="UP001374535"/>
    </source>
</evidence>
<reference evidence="1 2" key="1">
    <citation type="journal article" date="2023" name="Life. Sci Alliance">
        <title>Evolutionary insights into 3D genome organization and epigenetic landscape of Vigna mungo.</title>
        <authorList>
            <person name="Junaid A."/>
            <person name="Singh B."/>
            <person name="Bhatia S."/>
        </authorList>
    </citation>
    <scope>NUCLEOTIDE SEQUENCE [LARGE SCALE GENOMIC DNA]</scope>
    <source>
        <strain evidence="1">Urdbean</strain>
    </source>
</reference>
<accession>A0AAQ3SC38</accession>
<name>A0AAQ3SC38_VIGMU</name>
<dbReference type="EMBL" id="CP144700">
    <property type="protein sequence ID" value="WVZ24123.1"/>
    <property type="molecule type" value="Genomic_DNA"/>
</dbReference>
<gene>
    <name evidence="1" type="ORF">V8G54_002667</name>
</gene>
<dbReference type="AlphaFoldDB" id="A0AAQ3SC38"/>
<organism evidence="1 2">
    <name type="scientific">Vigna mungo</name>
    <name type="common">Black gram</name>
    <name type="synonym">Phaseolus mungo</name>
    <dbReference type="NCBI Taxonomy" id="3915"/>
    <lineage>
        <taxon>Eukaryota</taxon>
        <taxon>Viridiplantae</taxon>
        <taxon>Streptophyta</taxon>
        <taxon>Embryophyta</taxon>
        <taxon>Tracheophyta</taxon>
        <taxon>Spermatophyta</taxon>
        <taxon>Magnoliopsida</taxon>
        <taxon>eudicotyledons</taxon>
        <taxon>Gunneridae</taxon>
        <taxon>Pentapetalae</taxon>
        <taxon>rosids</taxon>
        <taxon>fabids</taxon>
        <taxon>Fabales</taxon>
        <taxon>Fabaceae</taxon>
        <taxon>Papilionoideae</taxon>
        <taxon>50 kb inversion clade</taxon>
        <taxon>NPAAA clade</taxon>
        <taxon>indigoferoid/millettioid clade</taxon>
        <taxon>Phaseoleae</taxon>
        <taxon>Vigna</taxon>
    </lineage>
</organism>
<sequence>MITEQQIRAYKINENGYKPLSSDKHKDSPMAFQMAASDYLWDVVLPHCQLLQQHQADHGNLHPCVLEFGKHVGSYLQTKCGDGDHTARAFSLLFHLILTQSYHIQLTVYIFEIPFLEDSDMAFVHEFPCS</sequence>
<dbReference type="Proteomes" id="UP001374535">
    <property type="component" value="Chromosome 1"/>
</dbReference>
<evidence type="ECO:0000313" key="1">
    <source>
        <dbReference type="EMBL" id="WVZ24123.1"/>
    </source>
</evidence>
<proteinExistence type="predicted"/>
<protein>
    <submittedName>
        <fullName evidence="1">Uncharacterized protein</fullName>
    </submittedName>
</protein>